<evidence type="ECO:0000256" key="2">
    <source>
        <dbReference type="ARBA" id="ARBA00003909"/>
    </source>
</evidence>
<feature type="compositionally biased region" description="Low complexity" evidence="20">
    <location>
        <begin position="14"/>
        <end position="28"/>
    </location>
</feature>
<evidence type="ECO:0000256" key="3">
    <source>
        <dbReference type="ARBA" id="ARBA00004123"/>
    </source>
</evidence>
<evidence type="ECO:0000259" key="21">
    <source>
        <dbReference type="PROSITE" id="PS50016"/>
    </source>
</evidence>
<dbReference type="GO" id="GO:0008270">
    <property type="term" value="F:zinc ion binding"/>
    <property type="evidence" value="ECO:0007669"/>
    <property type="project" value="UniProtKB-KW"/>
</dbReference>
<evidence type="ECO:0000256" key="7">
    <source>
        <dbReference type="ARBA" id="ARBA00022723"/>
    </source>
</evidence>
<evidence type="ECO:0000256" key="4">
    <source>
        <dbReference type="ARBA" id="ARBA00008037"/>
    </source>
</evidence>
<dbReference type="EC" id="1.14.11.27" evidence="5"/>
<dbReference type="SMART" id="SM00558">
    <property type="entry name" value="JmjC"/>
    <property type="match status" value="1"/>
</dbReference>
<evidence type="ECO:0000256" key="13">
    <source>
        <dbReference type="ARBA" id="ARBA00023004"/>
    </source>
</evidence>
<feature type="compositionally biased region" description="Polar residues" evidence="20">
    <location>
        <begin position="40"/>
        <end position="50"/>
    </location>
</feature>
<feature type="compositionally biased region" description="Acidic residues" evidence="20">
    <location>
        <begin position="538"/>
        <end position="553"/>
    </location>
</feature>
<keyword evidence="12" id="KW-0560">Oxidoreductase</keyword>
<feature type="region of interest" description="Disordered" evidence="20">
    <location>
        <begin position="651"/>
        <end position="676"/>
    </location>
</feature>
<proteinExistence type="inferred from homology"/>
<dbReference type="PROSITE" id="PS01359">
    <property type="entry name" value="ZF_PHD_1"/>
    <property type="match status" value="1"/>
</dbReference>
<sequence>MTVAAATPSGVSDPLSAPSTTPTRTLRSSPRKRAKSPSSQASHPTSQIEQQRQKKKARAEPVDESELDCAACPKAGQPAPTPGKGAASDRDTWICCTHCNTWFHCICIHLENPDDFSKWYCQPCITRSQEAFESGTSSSRPPLVNVTRPPRRKSDRAKLQVDYAAIQEGIPADPLGRWKSFLEAYEFEPDQFRRMQGHEWTIDWLLHDESALKQPVLVPAPESTPPHAANGAVKTEADSIPPPRTTKPSKTSKKKSIPRLAPRSTSIPGMVVPPPEMTIFDVADIIGHDTPVEVIDVASQSSSKASWTIAEWAEYFDTPKEKKKKTLNVISLEVTGTSMQAYVEAPQLVRDLDWVTRDWPQERRDPSCADNSWPKVQRYVLMGVEGAYSDWHIDFAGSSVYYHVIWGQKTFLFAPPTPRNLAAYKAWCSSTRQDIDRLGDHLHSLTRVDIRPGETMLIPSGWLHCVYTPKNTLVVGGNFLTDWNVATQWKLVEIEEATKVPKKFRFPHLKRLSWFVARGWNERLEPLDAAKLEGTKEEEQDGQEEEEEAVDEEGELHVGDLVDVVPPIKVLNNIELVHQSLADDLELIQDPFIADNGDERMVKQQKAAREAIPTHYVGSLQKAEAMLATLRQRIDKAKLWAEAAQQERARLAKAAKGGKKDAVGKSSLSKSRRARR</sequence>
<evidence type="ECO:0000256" key="10">
    <source>
        <dbReference type="ARBA" id="ARBA00022853"/>
    </source>
</evidence>
<dbReference type="InterPro" id="IPR011011">
    <property type="entry name" value="Znf_FYVE_PHD"/>
</dbReference>
<evidence type="ECO:0000256" key="15">
    <source>
        <dbReference type="ARBA" id="ARBA00023163"/>
    </source>
</evidence>
<evidence type="ECO:0000256" key="8">
    <source>
        <dbReference type="ARBA" id="ARBA00022771"/>
    </source>
</evidence>
<dbReference type="PROSITE" id="PS50016">
    <property type="entry name" value="ZF_PHD_2"/>
    <property type="match status" value="1"/>
</dbReference>
<reference evidence="23" key="1">
    <citation type="submission" date="2014-06" db="EMBL/GenBank/DDBJ databases">
        <authorList>
            <person name="Ju J."/>
            <person name="Zhang J."/>
        </authorList>
    </citation>
    <scope>NUCLEOTIDE SEQUENCE</scope>
    <source>
        <strain evidence="23">SscI8</strain>
    </source>
</reference>
<keyword evidence="23" id="KW-0489">Methyltransferase</keyword>
<dbReference type="InterPro" id="IPR019786">
    <property type="entry name" value="Zinc_finger_PHD-type_CS"/>
</dbReference>
<feature type="region of interest" description="Disordered" evidence="20">
    <location>
        <begin position="1"/>
        <end position="87"/>
    </location>
</feature>
<organism evidence="23">
    <name type="scientific">Sporisorium scitamineum</name>
    <dbReference type="NCBI Taxonomy" id="49012"/>
    <lineage>
        <taxon>Eukaryota</taxon>
        <taxon>Fungi</taxon>
        <taxon>Dikarya</taxon>
        <taxon>Basidiomycota</taxon>
        <taxon>Ustilaginomycotina</taxon>
        <taxon>Ustilaginomycetes</taxon>
        <taxon>Ustilaginales</taxon>
        <taxon>Ustilaginaceae</taxon>
        <taxon>Sporisorium</taxon>
    </lineage>
</organism>
<keyword evidence="15" id="KW-0804">Transcription</keyword>
<dbReference type="CDD" id="cd15517">
    <property type="entry name" value="PHD_TCF19_like"/>
    <property type="match status" value="1"/>
</dbReference>
<keyword evidence="23" id="KW-0808">Transferase</keyword>
<dbReference type="GO" id="GO:0032259">
    <property type="term" value="P:methylation"/>
    <property type="evidence" value="ECO:0007669"/>
    <property type="project" value="UniProtKB-KW"/>
</dbReference>
<evidence type="ECO:0000256" key="9">
    <source>
        <dbReference type="ARBA" id="ARBA00022833"/>
    </source>
</evidence>
<dbReference type="InterPro" id="IPR041070">
    <property type="entry name" value="JHD"/>
</dbReference>
<dbReference type="SUPFAM" id="SSF51197">
    <property type="entry name" value="Clavaminate synthase-like"/>
    <property type="match status" value="1"/>
</dbReference>
<dbReference type="SUPFAM" id="SSF57903">
    <property type="entry name" value="FYVE/PHD zinc finger"/>
    <property type="match status" value="1"/>
</dbReference>
<keyword evidence="13" id="KW-0408">Iron</keyword>
<dbReference type="Pfam" id="PF17811">
    <property type="entry name" value="JHD"/>
    <property type="match status" value="1"/>
</dbReference>
<keyword evidence="7" id="KW-0479">Metal-binding</keyword>
<evidence type="ECO:0000259" key="22">
    <source>
        <dbReference type="PROSITE" id="PS51184"/>
    </source>
</evidence>
<comment type="subcellular location">
    <subcellularLocation>
        <location evidence="3">Nucleus</location>
    </subcellularLocation>
</comment>
<evidence type="ECO:0000256" key="18">
    <source>
        <dbReference type="ARBA" id="ARBA00047915"/>
    </source>
</evidence>
<feature type="region of interest" description="Disordered" evidence="20">
    <location>
        <begin position="218"/>
        <end position="272"/>
    </location>
</feature>
<keyword evidence="10" id="KW-0156">Chromatin regulator</keyword>
<keyword evidence="8 19" id="KW-0863">Zinc-finger</keyword>
<evidence type="ECO:0000256" key="11">
    <source>
        <dbReference type="ARBA" id="ARBA00022964"/>
    </source>
</evidence>
<dbReference type="InterPro" id="IPR019787">
    <property type="entry name" value="Znf_PHD-finger"/>
</dbReference>
<dbReference type="PROSITE" id="PS51184">
    <property type="entry name" value="JMJC"/>
    <property type="match status" value="1"/>
</dbReference>
<gene>
    <name evidence="23" type="ORF">SPSC_05611</name>
</gene>
<evidence type="ECO:0000256" key="1">
    <source>
        <dbReference type="ARBA" id="ARBA00001954"/>
    </source>
</evidence>
<evidence type="ECO:0000256" key="14">
    <source>
        <dbReference type="ARBA" id="ARBA00023015"/>
    </source>
</evidence>
<comment type="catalytic activity">
    <reaction evidence="18">
        <text>N(6),N(6)-dimethyl-L-lysyl(36)-[histone H3] + 2 2-oxoglutarate + 2 O2 = L-lysyl(36)-[histone H3] + 2 formaldehyde + 2 succinate + 2 CO2</text>
        <dbReference type="Rhea" id="RHEA:42032"/>
        <dbReference type="Rhea" id="RHEA-COMP:9785"/>
        <dbReference type="Rhea" id="RHEA-COMP:9787"/>
        <dbReference type="ChEBI" id="CHEBI:15379"/>
        <dbReference type="ChEBI" id="CHEBI:16526"/>
        <dbReference type="ChEBI" id="CHEBI:16810"/>
        <dbReference type="ChEBI" id="CHEBI:16842"/>
        <dbReference type="ChEBI" id="CHEBI:29969"/>
        <dbReference type="ChEBI" id="CHEBI:30031"/>
        <dbReference type="ChEBI" id="CHEBI:61976"/>
        <dbReference type="EC" id="1.14.11.27"/>
    </reaction>
</comment>
<evidence type="ECO:0000256" key="17">
    <source>
        <dbReference type="ARBA" id="ARBA00031083"/>
    </source>
</evidence>
<protein>
    <recommendedName>
        <fullName evidence="6">JmjC domain-containing histone demethylation protein 1</fullName>
        <ecNumber evidence="5">1.14.11.27</ecNumber>
    </recommendedName>
    <alternativeName>
        <fullName evidence="17">[Histone-H3]-lysine-36 demethylase 1</fullName>
    </alternativeName>
</protein>
<comment type="cofactor">
    <cofactor evidence="1">
        <name>Fe(2+)</name>
        <dbReference type="ChEBI" id="CHEBI:29033"/>
    </cofactor>
</comment>
<feature type="region of interest" description="Disordered" evidence="20">
    <location>
        <begin position="133"/>
        <end position="157"/>
    </location>
</feature>
<evidence type="ECO:0000256" key="6">
    <source>
        <dbReference type="ARBA" id="ARBA00015153"/>
    </source>
</evidence>
<dbReference type="InterPro" id="IPR001965">
    <property type="entry name" value="Znf_PHD"/>
</dbReference>
<dbReference type="InterPro" id="IPR050690">
    <property type="entry name" value="JHDM1_Histone_Demethylase"/>
</dbReference>
<dbReference type="SMART" id="SM00249">
    <property type="entry name" value="PHD"/>
    <property type="match status" value="1"/>
</dbReference>
<evidence type="ECO:0000256" key="19">
    <source>
        <dbReference type="PROSITE-ProRule" id="PRU00146"/>
    </source>
</evidence>
<evidence type="ECO:0000313" key="23">
    <source>
        <dbReference type="EMBL" id="CDR88779.1"/>
    </source>
</evidence>
<dbReference type="OrthoDB" id="5876800at2759"/>
<comment type="similarity">
    <text evidence="4">Belongs to the JHDM1 histone demethylase family.</text>
</comment>
<evidence type="ECO:0000256" key="5">
    <source>
        <dbReference type="ARBA" id="ARBA00013246"/>
    </source>
</evidence>
<dbReference type="AlphaFoldDB" id="A0A127Z4F9"/>
<feature type="domain" description="JmjC" evidence="22">
    <location>
        <begin position="334"/>
        <end position="496"/>
    </location>
</feature>
<feature type="domain" description="PHD-type" evidence="21">
    <location>
        <begin position="66"/>
        <end position="127"/>
    </location>
</feature>
<dbReference type="Gene3D" id="2.60.120.650">
    <property type="entry name" value="Cupin"/>
    <property type="match status" value="2"/>
</dbReference>
<dbReference type="InterPro" id="IPR003347">
    <property type="entry name" value="JmjC_dom"/>
</dbReference>
<dbReference type="PANTHER" id="PTHR23123">
    <property type="entry name" value="PHD/F-BOX CONTAINING PROTEIN"/>
    <property type="match status" value="1"/>
</dbReference>
<dbReference type="GO" id="GO:0008168">
    <property type="term" value="F:methyltransferase activity"/>
    <property type="evidence" value="ECO:0007669"/>
    <property type="project" value="UniProtKB-KW"/>
</dbReference>
<keyword evidence="11" id="KW-0223">Dioxygenase</keyword>
<comment type="function">
    <text evidence="2">Histone demethylase that specifically demethylates 'Lys-36' of histone H3, thereby playing a central role in histone code.</text>
</comment>
<evidence type="ECO:0000256" key="12">
    <source>
        <dbReference type="ARBA" id="ARBA00023002"/>
    </source>
</evidence>
<keyword evidence="16" id="KW-0539">Nucleus</keyword>
<dbReference type="GO" id="GO:0140680">
    <property type="term" value="F:histone H3K36me/H3K36me2 demethylase activity"/>
    <property type="evidence" value="ECO:0007669"/>
    <property type="project" value="UniProtKB-EC"/>
</dbReference>
<evidence type="ECO:0000256" key="20">
    <source>
        <dbReference type="SAM" id="MobiDB-lite"/>
    </source>
</evidence>
<accession>A0A127Z4F9</accession>
<feature type="region of interest" description="Disordered" evidence="20">
    <location>
        <begin position="529"/>
        <end position="553"/>
    </location>
</feature>
<dbReference type="GO" id="GO:0005634">
    <property type="term" value="C:nucleus"/>
    <property type="evidence" value="ECO:0007669"/>
    <property type="project" value="UniProtKB-SubCell"/>
</dbReference>
<keyword evidence="14" id="KW-0805">Transcription regulation</keyword>
<keyword evidence="9" id="KW-0862">Zinc</keyword>
<dbReference type="EMBL" id="LK056689">
    <property type="protein sequence ID" value="CDR88779.1"/>
    <property type="molecule type" value="Genomic_DNA"/>
</dbReference>
<name>A0A127Z4F9_9BASI</name>
<evidence type="ECO:0000256" key="16">
    <source>
        <dbReference type="ARBA" id="ARBA00023242"/>
    </source>
</evidence>